<evidence type="ECO:0000256" key="1">
    <source>
        <dbReference type="ARBA" id="ARBA00010996"/>
    </source>
</evidence>
<dbReference type="Proteomes" id="UP000523161">
    <property type="component" value="Unassembled WGS sequence"/>
</dbReference>
<dbReference type="SUPFAM" id="SSF52833">
    <property type="entry name" value="Thioredoxin-like"/>
    <property type="match status" value="1"/>
</dbReference>
<gene>
    <name evidence="4" type="ORF">HRH59_14475</name>
</gene>
<sequence length="213" mass="23686">MFRNLNIILLAAAALIAGVLLFRVTQYNAEPKLALVYPQARVLADFNLTDQYGDAVNRERLYGQWTLAFVGYTHCPDICPLTLAKLAGVQPELAAMVEQPLKVWFISVDPKRDSTEQLNNYVSYFDQENVLGMTAGHEQLFPFVRQLGLMYALSSTTAEDYLVDHSASVVLINPQGQLVAMFKPPMQPGELPVIDTEQLLADFPLVLNKLKAG</sequence>
<name>A0A7Y5EJW7_9GAMM</name>
<proteinExistence type="inferred from homology"/>
<evidence type="ECO:0000313" key="5">
    <source>
        <dbReference type="Proteomes" id="UP000523161"/>
    </source>
</evidence>
<dbReference type="InterPro" id="IPR036249">
    <property type="entry name" value="Thioredoxin-like_sf"/>
</dbReference>
<keyword evidence="5" id="KW-1185">Reference proteome</keyword>
<dbReference type="Gene3D" id="3.40.30.10">
    <property type="entry name" value="Glutaredoxin"/>
    <property type="match status" value="1"/>
</dbReference>
<reference evidence="4 5" key="1">
    <citation type="submission" date="2020-06" db="EMBL/GenBank/DDBJ databases">
        <title>Rheinheimera sp. nov., a marine bacterium isolated from coastal.</title>
        <authorList>
            <person name="Yu Q."/>
            <person name="Qi Y."/>
            <person name="Pu J."/>
        </authorList>
    </citation>
    <scope>NUCLEOTIDE SEQUENCE [LARGE SCALE GENOMIC DNA]</scope>
    <source>
        <strain evidence="4 5">YQF-2</strain>
    </source>
</reference>
<evidence type="ECO:0000256" key="3">
    <source>
        <dbReference type="PIRSR" id="PIRSR603782-2"/>
    </source>
</evidence>
<feature type="binding site" evidence="2">
    <location>
        <position position="165"/>
    </location>
    <ligand>
        <name>Cu cation</name>
        <dbReference type="ChEBI" id="CHEBI:23378"/>
    </ligand>
</feature>
<protein>
    <submittedName>
        <fullName evidence="4">SCO family protein</fullName>
    </submittedName>
</protein>
<feature type="binding site" evidence="2">
    <location>
        <position position="79"/>
    </location>
    <ligand>
        <name>Cu cation</name>
        <dbReference type="ChEBI" id="CHEBI:23378"/>
    </ligand>
</feature>
<feature type="binding site" evidence="2">
    <location>
        <position position="75"/>
    </location>
    <ligand>
        <name>Cu cation</name>
        <dbReference type="ChEBI" id="CHEBI:23378"/>
    </ligand>
</feature>
<keyword evidence="2" id="KW-0479">Metal-binding</keyword>
<organism evidence="4 5">
    <name type="scientific">Rheinheimera lutimaris</name>
    <dbReference type="NCBI Taxonomy" id="2740584"/>
    <lineage>
        <taxon>Bacteria</taxon>
        <taxon>Pseudomonadati</taxon>
        <taxon>Pseudomonadota</taxon>
        <taxon>Gammaproteobacteria</taxon>
        <taxon>Chromatiales</taxon>
        <taxon>Chromatiaceae</taxon>
        <taxon>Rheinheimera</taxon>
    </lineage>
</organism>
<comment type="caution">
    <text evidence="4">The sequence shown here is derived from an EMBL/GenBank/DDBJ whole genome shotgun (WGS) entry which is preliminary data.</text>
</comment>
<dbReference type="EMBL" id="JABSOD010000016">
    <property type="protein sequence ID" value="NRQ43756.1"/>
    <property type="molecule type" value="Genomic_DNA"/>
</dbReference>
<evidence type="ECO:0000256" key="2">
    <source>
        <dbReference type="PIRSR" id="PIRSR603782-1"/>
    </source>
</evidence>
<accession>A0A7Y5EJW7</accession>
<dbReference type="AlphaFoldDB" id="A0A7Y5EJW7"/>
<feature type="disulfide bond" description="Redox-active" evidence="3">
    <location>
        <begin position="75"/>
        <end position="79"/>
    </location>
</feature>
<dbReference type="InterPro" id="IPR003782">
    <property type="entry name" value="SCO1/SenC"/>
</dbReference>
<evidence type="ECO:0000313" key="4">
    <source>
        <dbReference type="EMBL" id="NRQ43756.1"/>
    </source>
</evidence>
<dbReference type="CDD" id="cd02968">
    <property type="entry name" value="SCO"/>
    <property type="match status" value="1"/>
</dbReference>
<dbReference type="GO" id="GO:0046872">
    <property type="term" value="F:metal ion binding"/>
    <property type="evidence" value="ECO:0007669"/>
    <property type="project" value="UniProtKB-KW"/>
</dbReference>
<dbReference type="PANTHER" id="PTHR12151:SF25">
    <property type="entry name" value="LINALOOL DEHYDRATASE_ISOMERASE DOMAIN-CONTAINING PROTEIN"/>
    <property type="match status" value="1"/>
</dbReference>
<dbReference type="RefSeq" id="WP_173501991.1">
    <property type="nucleotide sequence ID" value="NZ_JABSOD010000016.1"/>
</dbReference>
<dbReference type="Pfam" id="PF02630">
    <property type="entry name" value="SCO1-SenC"/>
    <property type="match status" value="1"/>
</dbReference>
<keyword evidence="3" id="KW-1015">Disulfide bond</keyword>
<keyword evidence="2" id="KW-0186">Copper</keyword>
<comment type="similarity">
    <text evidence="1">Belongs to the SCO1/2 family.</text>
</comment>
<dbReference type="PANTHER" id="PTHR12151">
    <property type="entry name" value="ELECTRON TRANSPORT PROTIN SCO1/SENC FAMILY MEMBER"/>
    <property type="match status" value="1"/>
</dbReference>